<organism evidence="2 3">
    <name type="scientific">Terrabacter carboxydivorans</name>
    <dbReference type="NCBI Taxonomy" id="619730"/>
    <lineage>
        <taxon>Bacteria</taxon>
        <taxon>Bacillati</taxon>
        <taxon>Actinomycetota</taxon>
        <taxon>Actinomycetes</taxon>
        <taxon>Micrococcales</taxon>
        <taxon>Intrasporangiaceae</taxon>
        <taxon>Terrabacter</taxon>
    </lineage>
</organism>
<comment type="caution">
    <text evidence="2">The sequence shown here is derived from an EMBL/GenBank/DDBJ whole genome shotgun (WGS) entry which is preliminary data.</text>
</comment>
<reference evidence="2 3" key="1">
    <citation type="journal article" date="2019" name="Int. J. Syst. Evol. Microbiol.">
        <title>The Global Catalogue of Microorganisms (GCM) 10K type strain sequencing project: providing services to taxonomists for standard genome sequencing and annotation.</title>
        <authorList>
            <consortium name="The Broad Institute Genomics Platform"/>
            <consortium name="The Broad Institute Genome Sequencing Center for Infectious Disease"/>
            <person name="Wu L."/>
            <person name="Ma J."/>
        </authorList>
    </citation>
    <scope>NUCLEOTIDE SEQUENCE [LARGE SCALE GENOMIC DNA]</scope>
    <source>
        <strain evidence="2 3">JCM 16259</strain>
    </source>
</reference>
<evidence type="ECO:0000256" key="1">
    <source>
        <dbReference type="SAM" id="MobiDB-lite"/>
    </source>
</evidence>
<dbReference type="EMBL" id="BAAARE010000001">
    <property type="protein sequence ID" value="GAA2467343.1"/>
    <property type="molecule type" value="Genomic_DNA"/>
</dbReference>
<proteinExistence type="predicted"/>
<feature type="compositionally biased region" description="Polar residues" evidence="1">
    <location>
        <begin position="1"/>
        <end position="10"/>
    </location>
</feature>
<name>A0ABN3KR48_9MICO</name>
<feature type="region of interest" description="Disordered" evidence="1">
    <location>
        <begin position="53"/>
        <end position="76"/>
    </location>
</feature>
<evidence type="ECO:0000313" key="3">
    <source>
        <dbReference type="Proteomes" id="UP001500730"/>
    </source>
</evidence>
<accession>A0ABN3KR48</accession>
<evidence type="ECO:0000313" key="2">
    <source>
        <dbReference type="EMBL" id="GAA2467343.1"/>
    </source>
</evidence>
<feature type="region of interest" description="Disordered" evidence="1">
    <location>
        <begin position="1"/>
        <end position="23"/>
    </location>
</feature>
<dbReference type="Proteomes" id="UP001500730">
    <property type="component" value="Unassembled WGS sequence"/>
</dbReference>
<gene>
    <name evidence="2" type="ORF">GCM10009858_00620</name>
</gene>
<keyword evidence="3" id="KW-1185">Reference proteome</keyword>
<sequence length="160" mass="16694">MPTDPATSTVVPLPRSVADGKGAGAEIVARRTVRPDSPGARCFGDSLGPVALAPSARPDRVPAVPTAPESTMVSARRRARRLSLAADLRRSAGSFGTTPLQESSRAAFGEGYACDTCGPNARPPCTTRFRGVGRSAHFHRTFAPSSRHAFSVLPVGPSGW</sequence>
<protein>
    <submittedName>
        <fullName evidence="2">Uncharacterized protein</fullName>
    </submittedName>
</protein>